<dbReference type="EMBL" id="CP060697">
    <property type="protein sequence ID" value="QNM81818.1"/>
    <property type="molecule type" value="Genomic_DNA"/>
</dbReference>
<keyword evidence="1" id="KW-0812">Transmembrane</keyword>
<dbReference type="AlphaFoldDB" id="A0A7G9KZL9"/>
<evidence type="ECO:0000313" key="3">
    <source>
        <dbReference type="Proteomes" id="UP000515861"/>
    </source>
</evidence>
<organism evidence="2 3">
    <name type="scientific">Sphingomonas sabuli</name>
    <dbReference type="NCBI Taxonomy" id="2764186"/>
    <lineage>
        <taxon>Bacteria</taxon>
        <taxon>Pseudomonadati</taxon>
        <taxon>Pseudomonadota</taxon>
        <taxon>Alphaproteobacteria</taxon>
        <taxon>Sphingomonadales</taxon>
        <taxon>Sphingomonadaceae</taxon>
        <taxon>Sphingomonas</taxon>
    </lineage>
</organism>
<feature type="transmembrane region" description="Helical" evidence="1">
    <location>
        <begin position="139"/>
        <end position="161"/>
    </location>
</feature>
<sequence>MDSVFDTYALLAGLGMSFAGFGTLAVTLGSRAGGDDARVDAHRLTNMLTASLTLVVVALLPAVLAALGFAERWQVGLPSLAVVLVTAFASPGLARRNLEIRRSPGFSPVAAVTNLASVIVAVTAFLMCAIGWFPVPPGALFLVGLVGLLLSSVIMFSRVAMSLLRPHNLA</sequence>
<dbReference type="RefSeq" id="WP_187478774.1">
    <property type="nucleotide sequence ID" value="NZ_CP060697.1"/>
</dbReference>
<dbReference type="Proteomes" id="UP000515861">
    <property type="component" value="Chromosome"/>
</dbReference>
<feature type="transmembrane region" description="Helical" evidence="1">
    <location>
        <begin position="106"/>
        <end position="133"/>
    </location>
</feature>
<keyword evidence="1" id="KW-1133">Transmembrane helix</keyword>
<keyword evidence="3" id="KW-1185">Reference proteome</keyword>
<protein>
    <submittedName>
        <fullName evidence="2">Uncharacterized protein</fullName>
    </submittedName>
</protein>
<keyword evidence="1" id="KW-0472">Membrane</keyword>
<name>A0A7G9KZL9_9SPHN</name>
<dbReference type="KEGG" id="ssau:H8M03_07035"/>
<accession>A0A7G9KZL9</accession>
<feature type="transmembrane region" description="Helical" evidence="1">
    <location>
        <begin position="6"/>
        <end position="28"/>
    </location>
</feature>
<proteinExistence type="predicted"/>
<reference evidence="2 3" key="1">
    <citation type="submission" date="2020-08" db="EMBL/GenBank/DDBJ databases">
        <title>Sphingomonas sp. sand1-3 16S ribosomal RNA gene Genome sequencing and assembly.</title>
        <authorList>
            <person name="Kang M."/>
        </authorList>
    </citation>
    <scope>NUCLEOTIDE SEQUENCE [LARGE SCALE GENOMIC DNA]</scope>
    <source>
        <strain evidence="3">sand1-3</strain>
    </source>
</reference>
<feature type="transmembrane region" description="Helical" evidence="1">
    <location>
        <begin position="75"/>
        <end position="94"/>
    </location>
</feature>
<feature type="transmembrane region" description="Helical" evidence="1">
    <location>
        <begin position="48"/>
        <end position="69"/>
    </location>
</feature>
<evidence type="ECO:0000256" key="1">
    <source>
        <dbReference type="SAM" id="Phobius"/>
    </source>
</evidence>
<gene>
    <name evidence="2" type="ORF">H8M03_07035</name>
</gene>
<evidence type="ECO:0000313" key="2">
    <source>
        <dbReference type="EMBL" id="QNM81818.1"/>
    </source>
</evidence>